<sequence length="538" mass="60068">MRSSHSSTCTCAAKAVIQKEEEDDRLHQFLMGLNETYVSVRSNLLMMQPPPSLDSAYNILLQDERQRTAQFRKYCKKSGHLIDKCYKLHGFSTGFKFTKGQKMATNAEVELASNSAGSHVSTPDSHSDGTSSVPGLTKEQYVQLISLLQQAHMTDPFFSQSNLMLFANFVGPLTEEATGKSTTSAATISLPFVSNATLHCRYPLNVSDSSFVSLPPVLHCKNHSSINKDLVLWHQRLSHIPFVRLKDVYGIPCEFTSKQSFTCSICPMARQSRLPFPDIDDFTRATWTHLMGSESDAFPLLQAFLAMVQTQFSIKVQCVRSDNALELGSSNHAIQYFKDHEVIHQTICPHTPQQNGVIERKHKDVFFLEHIFPFDTSTFPSPSSPSSSFPVSVDPSDSPEDAFSIPLSRPPSPVTSSIRQNSSNTSSSPPPIPPTPFSLPEIKPSSHNVAIEPQVYHQVASIPAWQEAMRKEFEVLEANHTWAIVELPIGKKSIGCKWVYKIKYWADGSVERYKSRLVVRGDTQVEGVDFTETFSPVM</sequence>
<protein>
    <submittedName>
        <fullName evidence="2">Uncharacterized protein LOC142164071</fullName>
    </submittedName>
</protein>
<proteinExistence type="predicted"/>
<dbReference type="RefSeq" id="XP_075077343.1">
    <property type="nucleotide sequence ID" value="XM_075221242.1"/>
</dbReference>
<gene>
    <name evidence="2" type="primary">LOC142164071</name>
</gene>
<accession>A0AC58RX88</accession>
<dbReference type="Proteomes" id="UP000790787">
    <property type="component" value="Chromosome 9"/>
</dbReference>
<keyword evidence="1" id="KW-1185">Reference proteome</keyword>
<name>A0AC58RX88_TOBAC</name>
<reference evidence="2" key="2">
    <citation type="submission" date="2025-08" db="UniProtKB">
        <authorList>
            <consortium name="RefSeq"/>
        </authorList>
    </citation>
    <scope>IDENTIFICATION</scope>
    <source>
        <tissue evidence="2">Leaf</tissue>
    </source>
</reference>
<evidence type="ECO:0000313" key="2">
    <source>
        <dbReference type="RefSeq" id="XP_075077343.1"/>
    </source>
</evidence>
<evidence type="ECO:0000313" key="1">
    <source>
        <dbReference type="Proteomes" id="UP000790787"/>
    </source>
</evidence>
<reference evidence="1" key="1">
    <citation type="journal article" date="2014" name="Nat. Commun.">
        <title>The tobacco genome sequence and its comparison with those of tomato and potato.</title>
        <authorList>
            <person name="Sierro N."/>
            <person name="Battey J.N."/>
            <person name="Ouadi S."/>
            <person name="Bakaher N."/>
            <person name="Bovet L."/>
            <person name="Willig A."/>
            <person name="Goepfert S."/>
            <person name="Peitsch M.C."/>
            <person name="Ivanov N.V."/>
        </authorList>
    </citation>
    <scope>NUCLEOTIDE SEQUENCE [LARGE SCALE GENOMIC DNA]</scope>
</reference>
<organism evidence="1 2">
    <name type="scientific">Nicotiana tabacum</name>
    <name type="common">Common tobacco</name>
    <dbReference type="NCBI Taxonomy" id="4097"/>
    <lineage>
        <taxon>Eukaryota</taxon>
        <taxon>Viridiplantae</taxon>
        <taxon>Streptophyta</taxon>
        <taxon>Embryophyta</taxon>
        <taxon>Tracheophyta</taxon>
        <taxon>Spermatophyta</taxon>
        <taxon>Magnoliopsida</taxon>
        <taxon>eudicotyledons</taxon>
        <taxon>Gunneridae</taxon>
        <taxon>Pentapetalae</taxon>
        <taxon>asterids</taxon>
        <taxon>lamiids</taxon>
        <taxon>Solanales</taxon>
        <taxon>Solanaceae</taxon>
        <taxon>Nicotianoideae</taxon>
        <taxon>Nicotianeae</taxon>
        <taxon>Nicotiana</taxon>
    </lineage>
</organism>